<name>A0A1I0QW77_9BACT</name>
<dbReference type="InterPro" id="IPR025345">
    <property type="entry name" value="DUF4249"/>
</dbReference>
<dbReference type="RefSeq" id="WP_090259160.1">
    <property type="nucleotide sequence ID" value="NZ_FOIR01000002.1"/>
</dbReference>
<dbReference type="OrthoDB" id="922982at2"/>
<dbReference type="EMBL" id="FOIR01000002">
    <property type="protein sequence ID" value="SEW31680.1"/>
    <property type="molecule type" value="Genomic_DNA"/>
</dbReference>
<reference evidence="2" key="1">
    <citation type="submission" date="2016-10" db="EMBL/GenBank/DDBJ databases">
        <authorList>
            <person name="Varghese N."/>
            <person name="Submissions S."/>
        </authorList>
    </citation>
    <scope>NUCLEOTIDE SEQUENCE [LARGE SCALE GENOMIC DNA]</scope>
    <source>
        <strain evidence="2">CGMCC 1.12402</strain>
    </source>
</reference>
<gene>
    <name evidence="1" type="ORF">SAMN05216290_2773</name>
</gene>
<keyword evidence="2" id="KW-1185">Reference proteome</keyword>
<organism evidence="1 2">
    <name type="scientific">Roseivirga pacifica</name>
    <dbReference type="NCBI Taxonomy" id="1267423"/>
    <lineage>
        <taxon>Bacteria</taxon>
        <taxon>Pseudomonadati</taxon>
        <taxon>Bacteroidota</taxon>
        <taxon>Cytophagia</taxon>
        <taxon>Cytophagales</taxon>
        <taxon>Roseivirgaceae</taxon>
        <taxon>Roseivirga</taxon>
    </lineage>
</organism>
<dbReference type="AlphaFoldDB" id="A0A1I0QW77"/>
<dbReference type="Proteomes" id="UP000199437">
    <property type="component" value="Unassembled WGS sequence"/>
</dbReference>
<evidence type="ECO:0000313" key="1">
    <source>
        <dbReference type="EMBL" id="SEW31680.1"/>
    </source>
</evidence>
<evidence type="ECO:0000313" key="2">
    <source>
        <dbReference type="Proteomes" id="UP000199437"/>
    </source>
</evidence>
<proteinExistence type="predicted"/>
<dbReference type="STRING" id="1267423.SAMN05216290_2773"/>
<accession>A0A1I0QW77</accession>
<dbReference type="Pfam" id="PF14054">
    <property type="entry name" value="DUF4249"/>
    <property type="match status" value="1"/>
</dbReference>
<dbReference type="PROSITE" id="PS51257">
    <property type="entry name" value="PROKAR_LIPOPROTEIN"/>
    <property type="match status" value="1"/>
</dbReference>
<evidence type="ECO:0008006" key="3">
    <source>
        <dbReference type="Google" id="ProtNLM"/>
    </source>
</evidence>
<protein>
    <recommendedName>
        <fullName evidence="3">DUF4249 domain-containing protein</fullName>
    </recommendedName>
</protein>
<sequence length="413" mass="47490">MHRLQYTTRLYSILILNLVLIFSITSCVEEFETDSIEYERLLVVDANISDQAKPHQVRLFYTSPIDNEIQNTQDVLSGAAVWVEDNLGARTDFFEQDPGYYYSPEDFAGEAGKSYSLFITTAEGKNYKSTTEELYAAPQISRVYNKFTIELGDRTANTIPGVQFFIDVDDTSIGSKFYRYEWSDVHQVIVPYPKQYEAIPSQNGYDIVPFTLDVEECYREDNFKELILATSSSSSNNQLIEVPIKFSDVNDFNVTTRYSIEITQRSISPEAYSYYRKIELFNESNGSLFDKQQGLIVGNITSLDDPEENVLGYFEVSGASSERIYMDYTDLDPEALEYLERTCTKYGGWQFRGSVEEFYQALDLPESIRGPEIARRGNFELVDLGARNELFFAHRLCADCRRRGSLNKPSYWE</sequence>
<dbReference type="GeneID" id="99987463"/>